<gene>
    <name evidence="1" type="ORF">DPMN_026567</name>
</gene>
<reference evidence="1" key="2">
    <citation type="submission" date="2020-11" db="EMBL/GenBank/DDBJ databases">
        <authorList>
            <person name="McCartney M.A."/>
            <person name="Auch B."/>
            <person name="Kono T."/>
            <person name="Mallez S."/>
            <person name="Becker A."/>
            <person name="Gohl D.M."/>
            <person name="Silverstein K.A.T."/>
            <person name="Koren S."/>
            <person name="Bechman K.B."/>
            <person name="Herman A."/>
            <person name="Abrahante J.E."/>
            <person name="Garbe J."/>
        </authorList>
    </citation>
    <scope>NUCLEOTIDE SEQUENCE</scope>
    <source>
        <strain evidence="1">Duluth1</strain>
        <tissue evidence="1">Whole animal</tissue>
    </source>
</reference>
<comment type="caution">
    <text evidence="1">The sequence shown here is derived from an EMBL/GenBank/DDBJ whole genome shotgun (WGS) entry which is preliminary data.</text>
</comment>
<accession>A0A9D4LTM2</accession>
<keyword evidence="2" id="KW-1185">Reference proteome</keyword>
<dbReference type="Proteomes" id="UP000828390">
    <property type="component" value="Unassembled WGS sequence"/>
</dbReference>
<dbReference type="EMBL" id="JAIWYP010000002">
    <property type="protein sequence ID" value="KAH3863577.1"/>
    <property type="molecule type" value="Genomic_DNA"/>
</dbReference>
<reference evidence="1" key="1">
    <citation type="journal article" date="2019" name="bioRxiv">
        <title>The Genome of the Zebra Mussel, Dreissena polymorpha: A Resource for Invasive Species Research.</title>
        <authorList>
            <person name="McCartney M.A."/>
            <person name="Auch B."/>
            <person name="Kono T."/>
            <person name="Mallez S."/>
            <person name="Zhang Y."/>
            <person name="Obille A."/>
            <person name="Becker A."/>
            <person name="Abrahante J.E."/>
            <person name="Garbe J."/>
            <person name="Badalamenti J.P."/>
            <person name="Herman A."/>
            <person name="Mangelson H."/>
            <person name="Liachko I."/>
            <person name="Sullivan S."/>
            <person name="Sone E.D."/>
            <person name="Koren S."/>
            <person name="Silverstein K.A.T."/>
            <person name="Beckman K.B."/>
            <person name="Gohl D.M."/>
        </authorList>
    </citation>
    <scope>NUCLEOTIDE SEQUENCE</scope>
    <source>
        <strain evidence="1">Duluth1</strain>
        <tissue evidence="1">Whole animal</tissue>
    </source>
</reference>
<proteinExistence type="predicted"/>
<organism evidence="1 2">
    <name type="scientific">Dreissena polymorpha</name>
    <name type="common">Zebra mussel</name>
    <name type="synonym">Mytilus polymorpha</name>
    <dbReference type="NCBI Taxonomy" id="45954"/>
    <lineage>
        <taxon>Eukaryota</taxon>
        <taxon>Metazoa</taxon>
        <taxon>Spiralia</taxon>
        <taxon>Lophotrochozoa</taxon>
        <taxon>Mollusca</taxon>
        <taxon>Bivalvia</taxon>
        <taxon>Autobranchia</taxon>
        <taxon>Heteroconchia</taxon>
        <taxon>Euheterodonta</taxon>
        <taxon>Imparidentia</taxon>
        <taxon>Neoheterodontei</taxon>
        <taxon>Myida</taxon>
        <taxon>Dreissenoidea</taxon>
        <taxon>Dreissenidae</taxon>
        <taxon>Dreissena</taxon>
    </lineage>
</organism>
<evidence type="ECO:0000313" key="2">
    <source>
        <dbReference type="Proteomes" id="UP000828390"/>
    </source>
</evidence>
<protein>
    <submittedName>
        <fullName evidence="1">Uncharacterized protein</fullName>
    </submittedName>
</protein>
<sequence length="100" mass="11603">MVICATQGYKIHHRGNMCDTVIREPSPWQYVPHSDKRSITLVVYATRDQRSIPVVICATQGSEIHHRGNMCDTVNEYPSLWKYVRHRDKRSTTVVIYATE</sequence>
<dbReference type="AlphaFoldDB" id="A0A9D4LTM2"/>
<name>A0A9D4LTM2_DREPO</name>
<evidence type="ECO:0000313" key="1">
    <source>
        <dbReference type="EMBL" id="KAH3863577.1"/>
    </source>
</evidence>